<evidence type="ECO:0000256" key="5">
    <source>
        <dbReference type="ARBA" id="ARBA00023136"/>
    </source>
</evidence>
<reference evidence="7 8" key="1">
    <citation type="journal article" date="2016" name="Nat. Commun.">
        <title>Thousands of microbial genomes shed light on interconnected biogeochemical processes in an aquifer system.</title>
        <authorList>
            <person name="Anantharaman K."/>
            <person name="Brown C.T."/>
            <person name="Hug L.A."/>
            <person name="Sharon I."/>
            <person name="Castelle C.J."/>
            <person name="Probst A.J."/>
            <person name="Thomas B.C."/>
            <person name="Singh A."/>
            <person name="Wilkins M.J."/>
            <person name="Karaoz U."/>
            <person name="Brodie E.L."/>
            <person name="Williams K.H."/>
            <person name="Hubbard S.S."/>
            <person name="Banfield J.F."/>
        </authorList>
    </citation>
    <scope>NUCLEOTIDE SEQUENCE [LARGE SCALE GENOMIC DNA]</scope>
</reference>
<dbReference type="InterPro" id="IPR000711">
    <property type="entry name" value="ATPase_OSCP/dsu"/>
</dbReference>
<name>A0A1G1W0U6_9BACT</name>
<sequence>MKSKKEMTKIAKKLFQASFTKDNLDQTKVRENIHSARKIYKTLAIGILKSYLGLLKRHLASETLLIETADKLKPRYIDAVKIYFEKKVGKDLQATFKQNPATLGGLKITLADNQWDFSVKGKIIQLKEALLNG</sequence>
<evidence type="ECO:0000313" key="7">
    <source>
        <dbReference type="EMBL" id="OGY21194.1"/>
    </source>
</evidence>
<protein>
    <submittedName>
        <fullName evidence="7">Uncharacterized protein</fullName>
    </submittedName>
</protein>
<dbReference type="STRING" id="1802591.A2113_00610"/>
<keyword evidence="2" id="KW-0813">Transport</keyword>
<comment type="subcellular location">
    <subcellularLocation>
        <location evidence="1">Membrane</location>
    </subcellularLocation>
</comment>
<accession>A0A1G1W0U6</accession>
<organism evidence="7 8">
    <name type="scientific">Candidatus Woykebacteria bacterium GWA1_44_8</name>
    <dbReference type="NCBI Taxonomy" id="1802591"/>
    <lineage>
        <taxon>Bacteria</taxon>
        <taxon>Candidatus Woykeibacteriota</taxon>
    </lineage>
</organism>
<gene>
    <name evidence="7" type="ORF">A2113_00610</name>
</gene>
<dbReference type="AlphaFoldDB" id="A0A1G1W0U6"/>
<keyword evidence="5" id="KW-0472">Membrane</keyword>
<keyword evidence="4" id="KW-0406">Ion transport</keyword>
<dbReference type="EMBL" id="MHCN01000017">
    <property type="protein sequence ID" value="OGY21194.1"/>
    <property type="molecule type" value="Genomic_DNA"/>
</dbReference>
<comment type="caution">
    <text evidence="7">The sequence shown here is derived from an EMBL/GenBank/DDBJ whole genome shotgun (WGS) entry which is preliminary data.</text>
</comment>
<evidence type="ECO:0000256" key="3">
    <source>
        <dbReference type="ARBA" id="ARBA00022781"/>
    </source>
</evidence>
<keyword evidence="6" id="KW-0066">ATP synthesis</keyword>
<evidence type="ECO:0000256" key="6">
    <source>
        <dbReference type="ARBA" id="ARBA00023310"/>
    </source>
</evidence>
<dbReference type="GO" id="GO:0016020">
    <property type="term" value="C:membrane"/>
    <property type="evidence" value="ECO:0007669"/>
    <property type="project" value="UniProtKB-SubCell"/>
</dbReference>
<keyword evidence="3" id="KW-0375">Hydrogen ion transport</keyword>
<proteinExistence type="predicted"/>
<evidence type="ECO:0000313" key="8">
    <source>
        <dbReference type="Proteomes" id="UP000176299"/>
    </source>
</evidence>
<dbReference type="GO" id="GO:0046933">
    <property type="term" value="F:proton-transporting ATP synthase activity, rotational mechanism"/>
    <property type="evidence" value="ECO:0007669"/>
    <property type="project" value="InterPro"/>
</dbReference>
<evidence type="ECO:0000256" key="2">
    <source>
        <dbReference type="ARBA" id="ARBA00022448"/>
    </source>
</evidence>
<evidence type="ECO:0000256" key="4">
    <source>
        <dbReference type="ARBA" id="ARBA00023065"/>
    </source>
</evidence>
<dbReference type="Proteomes" id="UP000176299">
    <property type="component" value="Unassembled WGS sequence"/>
</dbReference>
<evidence type="ECO:0000256" key="1">
    <source>
        <dbReference type="ARBA" id="ARBA00004370"/>
    </source>
</evidence>
<dbReference type="Pfam" id="PF00213">
    <property type="entry name" value="OSCP"/>
    <property type="match status" value="1"/>
</dbReference>